<comment type="caution">
    <text evidence="8">The sequence shown here is derived from an EMBL/GenBank/DDBJ whole genome shotgun (WGS) entry which is preliminary data.</text>
</comment>
<dbReference type="FunFam" id="3.40.50.720:FF:000095">
    <property type="entry name" value="NADP-dependent malic enzyme"/>
    <property type="match status" value="1"/>
</dbReference>
<dbReference type="Gene3D" id="3.40.50.10380">
    <property type="entry name" value="Malic enzyme, N-terminal domain"/>
    <property type="match status" value="1"/>
</dbReference>
<dbReference type="PANTHER" id="PTHR43237">
    <property type="entry name" value="NADP-DEPENDENT MALIC ENZYME"/>
    <property type="match status" value="1"/>
</dbReference>
<dbReference type="Gene3D" id="3.40.50.720">
    <property type="entry name" value="NAD(P)-binding Rossmann-like Domain"/>
    <property type="match status" value="1"/>
</dbReference>
<keyword evidence="5" id="KW-0560">Oxidoreductase</keyword>
<evidence type="ECO:0000256" key="3">
    <source>
        <dbReference type="ARBA" id="ARBA00008785"/>
    </source>
</evidence>
<dbReference type="GO" id="GO:0051287">
    <property type="term" value="F:NAD binding"/>
    <property type="evidence" value="ECO:0007669"/>
    <property type="project" value="InterPro"/>
</dbReference>
<dbReference type="GO" id="GO:0016616">
    <property type="term" value="F:oxidoreductase activity, acting on the CH-OH group of donors, NAD or NADP as acceptor"/>
    <property type="evidence" value="ECO:0007669"/>
    <property type="project" value="InterPro"/>
</dbReference>
<dbReference type="OrthoDB" id="9805787at2"/>
<keyword evidence="4" id="KW-0479">Metal-binding</keyword>
<dbReference type="InterPro" id="IPR046346">
    <property type="entry name" value="Aminoacid_DH-like_N_sf"/>
</dbReference>
<dbReference type="InterPro" id="IPR037062">
    <property type="entry name" value="Malic_N_dom_sf"/>
</dbReference>
<evidence type="ECO:0000256" key="4">
    <source>
        <dbReference type="ARBA" id="ARBA00022723"/>
    </source>
</evidence>
<comment type="cofactor">
    <cofactor evidence="1">
        <name>Mn(2+)</name>
        <dbReference type="ChEBI" id="CHEBI:29035"/>
    </cofactor>
</comment>
<gene>
    <name evidence="8" type="ORF">FVP60_05665</name>
</gene>
<dbReference type="InterPro" id="IPR012302">
    <property type="entry name" value="Malic_NAD-bd"/>
</dbReference>
<name>A0A5C8HRD7_9MICO</name>
<dbReference type="Pfam" id="PF03949">
    <property type="entry name" value="Malic_M"/>
    <property type="match status" value="1"/>
</dbReference>
<evidence type="ECO:0000313" key="8">
    <source>
        <dbReference type="EMBL" id="TXK06720.1"/>
    </source>
</evidence>
<dbReference type="SMART" id="SM01274">
    <property type="entry name" value="malic"/>
    <property type="match status" value="1"/>
</dbReference>
<dbReference type="RefSeq" id="WP_147825521.1">
    <property type="nucleotide sequence ID" value="NZ_BAAARG010000001.1"/>
</dbReference>
<dbReference type="GO" id="GO:0046872">
    <property type="term" value="F:metal ion binding"/>
    <property type="evidence" value="ECO:0007669"/>
    <property type="project" value="UniProtKB-KW"/>
</dbReference>
<dbReference type="EMBL" id="VRSW01000001">
    <property type="protein sequence ID" value="TXK06720.1"/>
    <property type="molecule type" value="Genomic_DNA"/>
</dbReference>
<reference evidence="8 9" key="1">
    <citation type="submission" date="2019-08" db="EMBL/GenBank/DDBJ databases">
        <authorList>
            <person name="Dong K."/>
        </authorList>
    </citation>
    <scope>NUCLEOTIDE SEQUENCE [LARGE SCALE GENOMIC DNA]</scope>
    <source>
        <strain evidence="8 9">M4-8</strain>
    </source>
</reference>
<proteinExistence type="inferred from homology"/>
<evidence type="ECO:0000256" key="1">
    <source>
        <dbReference type="ARBA" id="ARBA00001936"/>
    </source>
</evidence>
<dbReference type="AlphaFoldDB" id="A0A5C8HRD7"/>
<keyword evidence="9" id="KW-1185">Reference proteome</keyword>
<dbReference type="PROSITE" id="PS00331">
    <property type="entry name" value="MALIC_ENZYMES"/>
    <property type="match status" value="1"/>
</dbReference>
<dbReference type="InterPro" id="IPR045213">
    <property type="entry name" value="Malic_NAD-bd_bact_type"/>
</dbReference>
<dbReference type="InterPro" id="IPR051674">
    <property type="entry name" value="Malate_Decarboxylase"/>
</dbReference>
<evidence type="ECO:0000256" key="2">
    <source>
        <dbReference type="ARBA" id="ARBA00001946"/>
    </source>
</evidence>
<dbReference type="SUPFAM" id="SSF51735">
    <property type="entry name" value="NAD(P)-binding Rossmann-fold domains"/>
    <property type="match status" value="1"/>
</dbReference>
<evidence type="ECO:0000313" key="9">
    <source>
        <dbReference type="Proteomes" id="UP000321196"/>
    </source>
</evidence>
<dbReference type="FunFam" id="3.40.50.10380:FF:000003">
    <property type="entry name" value="NADP-dependent malic enzyme"/>
    <property type="match status" value="1"/>
</dbReference>
<dbReference type="InterPro" id="IPR036291">
    <property type="entry name" value="NAD(P)-bd_dom_sf"/>
</dbReference>
<dbReference type="InterPro" id="IPR015884">
    <property type="entry name" value="Malic_enzyme_CS"/>
</dbReference>
<dbReference type="InterPro" id="IPR012301">
    <property type="entry name" value="Malic_N_dom"/>
</dbReference>
<comment type="similarity">
    <text evidence="3">Belongs to the malic enzymes family.</text>
</comment>
<sequence length="431" mass="45899">MDPIRTTTPAEQLTIDALAYHEHPRPGKLAVTLTKPAENARDLTLAYSPGVAAPVRAIAADLDDAYRYTNKGNLVAVISNGTAILGLGALGGLASKPVMEGKALLFRHFAGVDAIDIETEERDIDKFVDAIAAISPTFGGINLEDIAAPDCFEIERRLIERCNIPVFHDDQHGTAVIAVAGLLNAIEIQGKDMAEVRIVCAGAGAAGIATFRLLRAVGFPAENLTLVDSCGVVHADRTDLNTFKREFARTTEHRTLADAIAGADIFLGVSGPGVLSEDMLRSMAERPIVFAMANPDPEILPHVAKAVRSDVIIATGRSDFPNQVNNVLGFPFIFRGALDVRATAITEEMKVAAVLALRDLARQPVPAEVEAAYEGEHFTFGPDYILPKPVDPRLLGTISAAVARAAVDCGVALRPYPAHYPLASTDDIPFG</sequence>
<comment type="cofactor">
    <cofactor evidence="2">
        <name>Mg(2+)</name>
        <dbReference type="ChEBI" id="CHEBI:18420"/>
    </cofactor>
</comment>
<evidence type="ECO:0000259" key="7">
    <source>
        <dbReference type="SMART" id="SM01274"/>
    </source>
</evidence>
<feature type="domain" description="Malic enzyme N-terminal" evidence="7">
    <location>
        <begin position="26"/>
        <end position="159"/>
    </location>
</feature>
<evidence type="ECO:0000259" key="6">
    <source>
        <dbReference type="SMART" id="SM00919"/>
    </source>
</evidence>
<organism evidence="8 9">
    <name type="scientific">Microbacterium mitrae</name>
    <dbReference type="NCBI Taxonomy" id="664640"/>
    <lineage>
        <taxon>Bacteria</taxon>
        <taxon>Bacillati</taxon>
        <taxon>Actinomycetota</taxon>
        <taxon>Actinomycetes</taxon>
        <taxon>Micrococcales</taxon>
        <taxon>Microbacteriaceae</taxon>
        <taxon>Microbacterium</taxon>
    </lineage>
</organism>
<dbReference type="SMART" id="SM00919">
    <property type="entry name" value="Malic_M"/>
    <property type="match status" value="1"/>
</dbReference>
<feature type="domain" description="Malic enzyme NAD-binding" evidence="6">
    <location>
        <begin position="171"/>
        <end position="407"/>
    </location>
</feature>
<dbReference type="Pfam" id="PF00390">
    <property type="entry name" value="malic"/>
    <property type="match status" value="2"/>
</dbReference>
<dbReference type="PANTHER" id="PTHR43237:SF4">
    <property type="entry name" value="NADP-DEPENDENT MALIC ENZYME"/>
    <property type="match status" value="1"/>
</dbReference>
<dbReference type="Proteomes" id="UP000321196">
    <property type="component" value="Unassembled WGS sequence"/>
</dbReference>
<dbReference type="GO" id="GO:0004470">
    <property type="term" value="F:malic enzyme activity"/>
    <property type="evidence" value="ECO:0007669"/>
    <property type="project" value="InterPro"/>
</dbReference>
<evidence type="ECO:0000256" key="5">
    <source>
        <dbReference type="ARBA" id="ARBA00023002"/>
    </source>
</evidence>
<dbReference type="CDD" id="cd05311">
    <property type="entry name" value="NAD_bind_2_malic_enz"/>
    <property type="match status" value="1"/>
</dbReference>
<protein>
    <submittedName>
        <fullName evidence="8">Malate dehydrogenase</fullName>
    </submittedName>
</protein>
<accession>A0A5C8HRD7</accession>
<dbReference type="SUPFAM" id="SSF53223">
    <property type="entry name" value="Aminoacid dehydrogenase-like, N-terminal domain"/>
    <property type="match status" value="1"/>
</dbReference>